<dbReference type="RefSeq" id="WP_377496613.1">
    <property type="nucleotide sequence ID" value="NZ_JBHMDO010000031.1"/>
</dbReference>
<dbReference type="EMBL" id="JBHMDO010000031">
    <property type="protein sequence ID" value="MFB9327862.1"/>
    <property type="molecule type" value="Genomic_DNA"/>
</dbReference>
<dbReference type="InterPro" id="IPR050099">
    <property type="entry name" value="SIS_GmhA/DiaA_subfam"/>
</dbReference>
<name>A0ABV5KUU8_9BACL</name>
<dbReference type="Pfam" id="PF13580">
    <property type="entry name" value="SIS_2"/>
    <property type="match status" value="1"/>
</dbReference>
<dbReference type="PROSITE" id="PS51464">
    <property type="entry name" value="SIS"/>
    <property type="match status" value="1"/>
</dbReference>
<sequence length="202" mass="21952">MKYFIEGYFDSVSNSLGSVNAEYVHRLANEIVRVWQRRGTIYIMGNGGSASTATHFACDLSKLTIAGGRQRVKAVSLTDNAAIVTAWANDSHYEDIFIQQLIPFLEPRDLVIAISASGNSRNVVKALEYAVEAGSATASLSGFQGGAVSRMTDYPIVTRSDNMQVIEDSHSLLCHGLALEVCHLMERMETDYPMVVGNGGIV</sequence>
<evidence type="ECO:0000313" key="3">
    <source>
        <dbReference type="Proteomes" id="UP001589747"/>
    </source>
</evidence>
<comment type="caution">
    <text evidence="2">The sequence shown here is derived from an EMBL/GenBank/DDBJ whole genome shotgun (WGS) entry which is preliminary data.</text>
</comment>
<dbReference type="InterPro" id="IPR035461">
    <property type="entry name" value="GmhA/DiaA"/>
</dbReference>
<dbReference type="Gene3D" id="3.40.50.10490">
    <property type="entry name" value="Glucose-6-phosphate isomerase like protein, domain 1"/>
    <property type="match status" value="1"/>
</dbReference>
<dbReference type="InterPro" id="IPR046348">
    <property type="entry name" value="SIS_dom_sf"/>
</dbReference>
<dbReference type="PANTHER" id="PTHR30390:SF8">
    <property type="entry name" value="SUGAR ISOMERASE (SIS)"/>
    <property type="match status" value="1"/>
</dbReference>
<accession>A0ABV5KUU8</accession>
<dbReference type="CDD" id="cd05006">
    <property type="entry name" value="SIS_GmhA"/>
    <property type="match status" value="1"/>
</dbReference>
<protein>
    <submittedName>
        <fullName evidence="2">SIS domain-containing protein</fullName>
    </submittedName>
</protein>
<organism evidence="2 3">
    <name type="scientific">Paenibacillus aurantiacus</name>
    <dbReference type="NCBI Taxonomy" id="1936118"/>
    <lineage>
        <taxon>Bacteria</taxon>
        <taxon>Bacillati</taxon>
        <taxon>Bacillota</taxon>
        <taxon>Bacilli</taxon>
        <taxon>Bacillales</taxon>
        <taxon>Paenibacillaceae</taxon>
        <taxon>Paenibacillus</taxon>
    </lineage>
</organism>
<feature type="domain" description="SIS" evidence="1">
    <location>
        <begin position="27"/>
        <end position="187"/>
    </location>
</feature>
<dbReference type="Proteomes" id="UP001589747">
    <property type="component" value="Unassembled WGS sequence"/>
</dbReference>
<gene>
    <name evidence="2" type="ORF">ACFFSY_18195</name>
</gene>
<keyword evidence="3" id="KW-1185">Reference proteome</keyword>
<dbReference type="PANTHER" id="PTHR30390">
    <property type="entry name" value="SEDOHEPTULOSE 7-PHOSPHATE ISOMERASE / DNAA INITIATOR-ASSOCIATING FACTOR FOR REPLICATION INITIATION"/>
    <property type="match status" value="1"/>
</dbReference>
<dbReference type="SUPFAM" id="SSF53697">
    <property type="entry name" value="SIS domain"/>
    <property type="match status" value="1"/>
</dbReference>
<dbReference type="InterPro" id="IPR001347">
    <property type="entry name" value="SIS_dom"/>
</dbReference>
<proteinExistence type="predicted"/>
<evidence type="ECO:0000259" key="1">
    <source>
        <dbReference type="PROSITE" id="PS51464"/>
    </source>
</evidence>
<evidence type="ECO:0000313" key="2">
    <source>
        <dbReference type="EMBL" id="MFB9327862.1"/>
    </source>
</evidence>
<reference evidence="2 3" key="1">
    <citation type="submission" date="2024-09" db="EMBL/GenBank/DDBJ databases">
        <authorList>
            <person name="Sun Q."/>
            <person name="Mori K."/>
        </authorList>
    </citation>
    <scope>NUCLEOTIDE SEQUENCE [LARGE SCALE GENOMIC DNA]</scope>
    <source>
        <strain evidence="2 3">TISTR 2452</strain>
    </source>
</reference>